<name>W8KTQ8_9GAMM</name>
<dbReference type="Pfam" id="PF09948">
    <property type="entry name" value="PpoB2"/>
    <property type="match status" value="1"/>
</dbReference>
<organism evidence="2 3">
    <name type="scientific">Ectothiorhodospira haloalkaliphila</name>
    <dbReference type="NCBI Taxonomy" id="421628"/>
    <lineage>
        <taxon>Bacteria</taxon>
        <taxon>Pseudomonadati</taxon>
        <taxon>Pseudomonadota</taxon>
        <taxon>Gammaproteobacteria</taxon>
        <taxon>Chromatiales</taxon>
        <taxon>Ectothiorhodospiraceae</taxon>
        <taxon>Ectothiorhodospira</taxon>
    </lineage>
</organism>
<dbReference type="InterPro" id="IPR018688">
    <property type="entry name" value="PpoB2-like"/>
</dbReference>
<keyword evidence="3" id="KW-1185">Reference proteome</keyword>
<evidence type="ECO:0000313" key="3">
    <source>
        <dbReference type="Proteomes" id="UP000019442"/>
    </source>
</evidence>
<keyword evidence="1" id="KW-0812">Transmembrane</keyword>
<keyword evidence="1" id="KW-0472">Membrane</keyword>
<reference evidence="3" key="2">
    <citation type="submission" date="2014-02" db="EMBL/GenBank/DDBJ databases">
        <title>Draft Genome Sequence of extremely halophilic bacteria Halorhodospira halochloris.</title>
        <authorList>
            <person name="Singh K.S."/>
        </authorList>
    </citation>
    <scope>NUCLEOTIDE SEQUENCE [LARGE SCALE GENOMIC DNA]</scope>
    <source>
        <strain evidence="3">A</strain>
    </source>
</reference>
<accession>W8KTQ8</accession>
<sequence length="260" mass="28134">MAGTPVRRVWSASPLVLTAILLAWALALASEFTGVPGWVHHHHLLSPDMAAWASIGLFLAAWQIHIAAMMLPSTLPMIGHFRHMAAAQPRPVAARSAFLMGYLIVWTGFGIAASLTYLGVHAVIEHWHWLASRPQVGVGGVLILAGAFQFSGLKDRCMEKCRHPVAFLMAHYQRGVPAALKLGLRHGLFCLGCCWALMLVMFAVGIANLAWMAPLALLMLYEKTGSAGDKIVRPVGVVLILIGLGMMMFAGPMSIEHHHG</sequence>
<protein>
    <submittedName>
        <fullName evidence="2">Metal-binding integral membrane protein</fullName>
    </submittedName>
</protein>
<dbReference type="RefSeq" id="WP_025282972.1">
    <property type="nucleotide sequence ID" value="NZ_CP007268.1"/>
</dbReference>
<evidence type="ECO:0000313" key="2">
    <source>
        <dbReference type="EMBL" id="AHK80412.1"/>
    </source>
</evidence>
<feature type="transmembrane region" description="Helical" evidence="1">
    <location>
        <begin position="231"/>
        <end position="250"/>
    </location>
</feature>
<dbReference type="EMBL" id="CP007268">
    <property type="protein sequence ID" value="AHK80412.1"/>
    <property type="molecule type" value="Genomic_DNA"/>
</dbReference>
<dbReference type="HOGENOM" id="CLU_065506_1_0_6"/>
<keyword evidence="1" id="KW-1133">Transmembrane helix</keyword>
<gene>
    <name evidence="2" type="ORF">M911_16115</name>
</gene>
<feature type="transmembrane region" description="Helical" evidence="1">
    <location>
        <begin position="136"/>
        <end position="153"/>
    </location>
</feature>
<feature type="transmembrane region" description="Helical" evidence="1">
    <location>
        <begin position="53"/>
        <end position="78"/>
    </location>
</feature>
<proteinExistence type="predicted"/>
<dbReference type="OrthoDB" id="980055at2"/>
<dbReference type="PATRIC" id="fig|1354791.3.peg.561"/>
<reference evidence="2 3" key="1">
    <citation type="journal article" date="2014" name="J Genomics">
        <title>Draft Genome Sequence of the Extremely Halophilic Phototrophic Purple Sulfur Bacterium Halorhodospira halochloris.</title>
        <authorList>
            <person name="Singh K.S."/>
            <person name="Kirksey J."/>
            <person name="Hoff W.D."/>
            <person name="Deole R."/>
        </authorList>
    </citation>
    <scope>NUCLEOTIDE SEQUENCE [LARGE SCALE GENOMIC DNA]</scope>
    <source>
        <strain evidence="2 3">A</strain>
    </source>
</reference>
<evidence type="ECO:0000256" key="1">
    <source>
        <dbReference type="SAM" id="Phobius"/>
    </source>
</evidence>
<dbReference type="Proteomes" id="UP000019442">
    <property type="component" value="Chromosome"/>
</dbReference>
<dbReference type="AlphaFoldDB" id="W8KTQ8"/>
<feature type="transmembrane region" description="Helical" evidence="1">
    <location>
        <begin position="99"/>
        <end position="124"/>
    </location>
</feature>
<feature type="transmembrane region" description="Helical" evidence="1">
    <location>
        <begin position="188"/>
        <end position="211"/>
    </location>
</feature>
<dbReference type="KEGG" id="hhc:M911_16115"/>